<keyword evidence="5 7" id="KW-0486">Methionine biosynthesis</keyword>
<evidence type="ECO:0000256" key="5">
    <source>
        <dbReference type="ARBA" id="ARBA00023167"/>
    </source>
</evidence>
<dbReference type="KEGG" id="ssam:E3D00_01150"/>
<comment type="caution">
    <text evidence="7">Lacks conserved residue(s) required for the propagation of feature annotation.</text>
</comment>
<name>A0A4Y6UIN6_9PROT</name>
<accession>A0A4Y6UIN6</accession>
<dbReference type="NCBIfam" id="TIGR01392">
    <property type="entry name" value="homoserO_Ac_trn"/>
    <property type="match status" value="1"/>
</dbReference>
<feature type="domain" description="AB hydrolase-1" evidence="9">
    <location>
        <begin position="53"/>
        <end position="371"/>
    </location>
</feature>
<dbReference type="PANTHER" id="PTHR32268">
    <property type="entry name" value="HOMOSERINE O-ACETYLTRANSFERASE"/>
    <property type="match status" value="1"/>
</dbReference>
<dbReference type="GO" id="GO:0009092">
    <property type="term" value="P:homoserine metabolic process"/>
    <property type="evidence" value="ECO:0007669"/>
    <property type="project" value="TreeGrafter"/>
</dbReference>
<feature type="binding site" evidence="7">
    <location>
        <position position="367"/>
    </location>
    <ligand>
        <name>substrate</name>
    </ligand>
</feature>
<feature type="active site" evidence="7 8">
    <location>
        <position position="366"/>
    </location>
</feature>
<evidence type="ECO:0000313" key="10">
    <source>
        <dbReference type="EMBL" id="QDH16336.1"/>
    </source>
</evidence>
<dbReference type="AlphaFoldDB" id="A0A4Y6UIN6"/>
<keyword evidence="11" id="KW-1185">Reference proteome</keyword>
<dbReference type="OrthoDB" id="9800754at2"/>
<dbReference type="UniPathway" id="UPA00051">
    <property type="reaction ID" value="UER00074"/>
</dbReference>
<feature type="active site" description="Nucleophile" evidence="7 8">
    <location>
        <position position="158"/>
    </location>
</feature>
<keyword evidence="6 7" id="KW-0012">Acyltransferase</keyword>
<evidence type="ECO:0000256" key="2">
    <source>
        <dbReference type="ARBA" id="ARBA00022490"/>
    </source>
</evidence>
<comment type="subunit">
    <text evidence="1 7">Homodimer.</text>
</comment>
<evidence type="ECO:0000259" key="9">
    <source>
        <dbReference type="Pfam" id="PF00561"/>
    </source>
</evidence>
<evidence type="ECO:0000256" key="3">
    <source>
        <dbReference type="ARBA" id="ARBA00022605"/>
    </source>
</evidence>
<keyword evidence="4 7" id="KW-0808">Transferase</keyword>
<dbReference type="GO" id="GO:0005737">
    <property type="term" value="C:cytoplasm"/>
    <property type="evidence" value="ECO:0007669"/>
    <property type="project" value="UniProtKB-SubCell"/>
</dbReference>
<dbReference type="InterPro" id="IPR008220">
    <property type="entry name" value="HAT_MetX-like"/>
</dbReference>
<dbReference type="GO" id="GO:0009086">
    <property type="term" value="P:methionine biosynthetic process"/>
    <property type="evidence" value="ECO:0007669"/>
    <property type="project" value="UniProtKB-UniRule"/>
</dbReference>
<dbReference type="EMBL" id="CP038141">
    <property type="protein sequence ID" value="QDH16336.1"/>
    <property type="molecule type" value="Genomic_DNA"/>
</dbReference>
<gene>
    <name evidence="7" type="primary">metXA</name>
    <name evidence="10" type="ORF">E3D00_01150</name>
</gene>
<evidence type="ECO:0000256" key="4">
    <source>
        <dbReference type="ARBA" id="ARBA00022679"/>
    </source>
</evidence>
<sequence length="401" mass="44061">MADGISSAEVDRPVYTHQAVRLDEGIDLECGVHLAPLDIAYCTYGVLSPARDNAILVCHALTGDQYIAEPSPVTGKPGWWSRMVGPGLPIDTDRFFVICSNVLGGCMGSTGPKSIRPDTGRAWDTDFPQITMHDIVAAQVRLIDYLGIGRLFAVVGGSMGGMQALTWVADHSDRVFAVMPIATSPFHSAQNIAFNEVSRQAILADPHWHGGRYRDFGEIPARGLGVARMMAHITYLSEEALTRKFGRRTRREVATTSKSADAEASSLFGEIFEVESYLRHQGSTFVRRFDANSYLTITRAMNYFDLAAEYDGDLAEAFRKCETRFCVVSFSSDWLFPTSQSRVLVRALNRAGANVSFVEIESDRGHDAFLLDEPDFDRTVRGFINGAAEHAGLKWGNSDAG</sequence>
<dbReference type="EC" id="2.3.1.31" evidence="7"/>
<dbReference type="PIRSF" id="PIRSF000443">
    <property type="entry name" value="Homoser_Ac_trans"/>
    <property type="match status" value="1"/>
</dbReference>
<evidence type="ECO:0000256" key="7">
    <source>
        <dbReference type="HAMAP-Rule" id="MF_00296"/>
    </source>
</evidence>
<dbReference type="Proteomes" id="UP000316313">
    <property type="component" value="Chromosome"/>
</dbReference>
<dbReference type="NCBIfam" id="NF001209">
    <property type="entry name" value="PRK00175.1"/>
    <property type="match status" value="1"/>
</dbReference>
<dbReference type="RefSeq" id="WP_141459206.1">
    <property type="nucleotide sequence ID" value="NZ_CP038141.1"/>
</dbReference>
<protein>
    <recommendedName>
        <fullName evidence="7">Homoserine O-acetyltransferase</fullName>
        <shortName evidence="7">HAT</shortName>
        <ecNumber evidence="7">2.3.1.31</ecNumber>
    </recommendedName>
    <alternativeName>
        <fullName evidence="7">Homoserine transacetylase</fullName>
        <shortName evidence="7">HTA</shortName>
    </alternativeName>
</protein>
<dbReference type="InterPro" id="IPR000073">
    <property type="entry name" value="AB_hydrolase_1"/>
</dbReference>
<dbReference type="GO" id="GO:0004414">
    <property type="term" value="F:homoserine O-acetyltransferase activity"/>
    <property type="evidence" value="ECO:0007669"/>
    <property type="project" value="UniProtKB-UniRule"/>
</dbReference>
<comment type="subcellular location">
    <subcellularLocation>
        <location evidence="7">Cytoplasm</location>
    </subcellularLocation>
</comment>
<comment type="function">
    <text evidence="7">Transfers an acetyl group from acetyl-CoA to L-homoserine, forming acetyl-L-homoserine.</text>
</comment>
<reference evidence="10 11" key="1">
    <citation type="submission" date="2019-03" db="EMBL/GenBank/DDBJ databases">
        <title>The complete genome sequence of Swingsia samuiensis NBRC107927(T).</title>
        <authorList>
            <person name="Chua K.-O."/>
            <person name="Chan K.-G."/>
            <person name="See-Too W.-S."/>
        </authorList>
    </citation>
    <scope>NUCLEOTIDE SEQUENCE [LARGE SCALE GENOMIC DNA]</scope>
    <source>
        <strain evidence="10 11">AH83</strain>
    </source>
</reference>
<dbReference type="Gene3D" id="1.10.1740.110">
    <property type="match status" value="1"/>
</dbReference>
<evidence type="ECO:0000313" key="11">
    <source>
        <dbReference type="Proteomes" id="UP000316313"/>
    </source>
</evidence>
<proteinExistence type="inferred from homology"/>
<dbReference type="HAMAP" id="MF_00296">
    <property type="entry name" value="MetX_acyltransf"/>
    <property type="match status" value="1"/>
</dbReference>
<dbReference type="PANTHER" id="PTHR32268:SF11">
    <property type="entry name" value="HOMOSERINE O-ACETYLTRANSFERASE"/>
    <property type="match status" value="1"/>
</dbReference>
<dbReference type="FunFam" id="1.10.1740.110:FF:000001">
    <property type="entry name" value="Homoserine O-acetyltransferase"/>
    <property type="match status" value="1"/>
</dbReference>
<keyword evidence="2 7" id="KW-0963">Cytoplasm</keyword>
<comment type="catalytic activity">
    <reaction evidence="7">
        <text>L-homoserine + acetyl-CoA = O-acetyl-L-homoserine + CoA</text>
        <dbReference type="Rhea" id="RHEA:13701"/>
        <dbReference type="ChEBI" id="CHEBI:57287"/>
        <dbReference type="ChEBI" id="CHEBI:57288"/>
        <dbReference type="ChEBI" id="CHEBI:57476"/>
        <dbReference type="ChEBI" id="CHEBI:57716"/>
        <dbReference type="EC" id="2.3.1.31"/>
    </reaction>
</comment>
<evidence type="ECO:0000256" key="8">
    <source>
        <dbReference type="PIRSR" id="PIRSR000443-1"/>
    </source>
</evidence>
<dbReference type="SUPFAM" id="SSF53474">
    <property type="entry name" value="alpha/beta-Hydrolases"/>
    <property type="match status" value="1"/>
</dbReference>
<dbReference type="Gene3D" id="3.40.50.1820">
    <property type="entry name" value="alpha/beta hydrolase"/>
    <property type="match status" value="1"/>
</dbReference>
<evidence type="ECO:0000256" key="1">
    <source>
        <dbReference type="ARBA" id="ARBA00011738"/>
    </source>
</evidence>
<feature type="binding site" evidence="7">
    <location>
        <position position="228"/>
    </location>
    <ligand>
        <name>substrate</name>
    </ligand>
</feature>
<keyword evidence="3 7" id="KW-0028">Amino-acid biosynthesis</keyword>
<evidence type="ECO:0000256" key="6">
    <source>
        <dbReference type="ARBA" id="ARBA00023315"/>
    </source>
</evidence>
<dbReference type="InterPro" id="IPR029058">
    <property type="entry name" value="AB_hydrolase_fold"/>
</dbReference>
<organism evidence="10 11">
    <name type="scientific">Swingsia samuiensis</name>
    <dbReference type="NCBI Taxonomy" id="1293412"/>
    <lineage>
        <taxon>Bacteria</taxon>
        <taxon>Pseudomonadati</taxon>
        <taxon>Pseudomonadota</taxon>
        <taxon>Alphaproteobacteria</taxon>
        <taxon>Acetobacterales</taxon>
        <taxon>Acetobacteraceae</taxon>
        <taxon>Swingsia</taxon>
    </lineage>
</organism>
<dbReference type="Pfam" id="PF00561">
    <property type="entry name" value="Abhydrolase_1"/>
    <property type="match status" value="1"/>
</dbReference>
<feature type="active site" evidence="7 8">
    <location>
        <position position="333"/>
    </location>
</feature>
<comment type="similarity">
    <text evidence="7">Belongs to the AB hydrolase superfamily. MetX family.</text>
</comment>
<comment type="pathway">
    <text evidence="7">Amino-acid biosynthesis; L-methionine biosynthesis via de novo pathway; O-acetyl-L-homoserine from L-homoserine: step 1/1.</text>
</comment>